<feature type="domain" description="Death" evidence="2">
    <location>
        <begin position="120"/>
        <end position="193"/>
    </location>
</feature>
<dbReference type="SMR" id="A0A7G8Z9W2"/>
<dbReference type="Gene3D" id="1.10.533.10">
    <property type="entry name" value="Death Domain, Fas"/>
    <property type="match status" value="2"/>
</dbReference>
<sequence>MANINPREIAYRQMLINLNKLITAQELSVMKFQCKVAGIGDRNRDKIQSTLDLWEKLEERKLLGIDNLAFLKQLLEGCTDNRRDVLDVVSQFEKYRHADVHDGRSGGQEDVNKEVNFLVENLGRDWKFFMRALGLKESSLEMCVESHPRNVREQIHMAFSEWRRDGKQKKSEIIRALKEVHRNDLLRDINSGKVY</sequence>
<dbReference type="Pfam" id="PF01335">
    <property type="entry name" value="DED"/>
    <property type="match status" value="1"/>
</dbReference>
<gene>
    <name evidence="4" type="primary">FADD</name>
</gene>
<feature type="domain" description="DED" evidence="3">
    <location>
        <begin position="10"/>
        <end position="75"/>
    </location>
</feature>
<evidence type="ECO:0000313" key="4">
    <source>
        <dbReference type="EMBL" id="QNL15271.1"/>
    </source>
</evidence>
<dbReference type="SMART" id="SM00031">
    <property type="entry name" value="DED"/>
    <property type="match status" value="1"/>
</dbReference>
<evidence type="ECO:0000256" key="1">
    <source>
        <dbReference type="ARBA" id="ARBA00022703"/>
    </source>
</evidence>
<dbReference type="PANTHER" id="PTHR48169">
    <property type="entry name" value="DED DOMAIN-CONTAINING PROTEIN"/>
    <property type="match status" value="1"/>
</dbReference>
<protein>
    <submittedName>
        <fullName evidence="4">FAS-associated death domain protein-like protein</fullName>
    </submittedName>
</protein>
<organism evidence="4">
    <name type="scientific">Littorina littorea</name>
    <name type="common">Common periwinkle</name>
    <dbReference type="NCBI Taxonomy" id="31216"/>
    <lineage>
        <taxon>Eukaryota</taxon>
        <taxon>Metazoa</taxon>
        <taxon>Spiralia</taxon>
        <taxon>Lophotrochozoa</taxon>
        <taxon>Mollusca</taxon>
        <taxon>Gastropoda</taxon>
        <taxon>Caenogastropoda</taxon>
        <taxon>Littorinimorpha</taxon>
        <taxon>Littorinoidea</taxon>
        <taxon>Littorinidae</taxon>
        <taxon>Littorina</taxon>
    </lineage>
</organism>
<dbReference type="Pfam" id="PF00531">
    <property type="entry name" value="Death"/>
    <property type="match status" value="1"/>
</dbReference>
<dbReference type="GO" id="GO:0042981">
    <property type="term" value="P:regulation of apoptotic process"/>
    <property type="evidence" value="ECO:0007669"/>
    <property type="project" value="InterPro"/>
</dbReference>
<dbReference type="EMBL" id="MT683540">
    <property type="protein sequence ID" value="QNL15271.1"/>
    <property type="molecule type" value="mRNA"/>
</dbReference>
<dbReference type="InterPro" id="IPR011029">
    <property type="entry name" value="DEATH-like_dom_sf"/>
</dbReference>
<dbReference type="GO" id="GO:0006915">
    <property type="term" value="P:apoptotic process"/>
    <property type="evidence" value="ECO:0007669"/>
    <property type="project" value="UniProtKB-KW"/>
</dbReference>
<keyword evidence="1" id="KW-0053">Apoptosis</keyword>
<dbReference type="PROSITE" id="PS50168">
    <property type="entry name" value="DED"/>
    <property type="match status" value="1"/>
</dbReference>
<reference evidence="4" key="1">
    <citation type="journal article" date="2020" name="Fish Shellfish">
        <title>Toll-like signaling pathway in the transcriptome of Littorina littorea.</title>
        <authorList>
            <person name="Gorbushin A.M."/>
        </authorList>
    </citation>
    <scope>NUCLEOTIDE SEQUENCE</scope>
    <source>
        <tissue evidence="4">Kidney</tissue>
    </source>
</reference>
<accession>A0A7G8Z9W2</accession>
<evidence type="ECO:0000259" key="3">
    <source>
        <dbReference type="PROSITE" id="PS50168"/>
    </source>
</evidence>
<dbReference type="GO" id="GO:0007165">
    <property type="term" value="P:signal transduction"/>
    <property type="evidence" value="ECO:0007669"/>
    <property type="project" value="InterPro"/>
</dbReference>
<dbReference type="PROSITE" id="PS50017">
    <property type="entry name" value="DEATH_DOMAIN"/>
    <property type="match status" value="1"/>
</dbReference>
<evidence type="ECO:0000259" key="2">
    <source>
        <dbReference type="PROSITE" id="PS50017"/>
    </source>
</evidence>
<dbReference type="InterPro" id="IPR001875">
    <property type="entry name" value="DED_dom"/>
</dbReference>
<dbReference type="PANTHER" id="PTHR48169:SF7">
    <property type="entry name" value="CASPASE 10"/>
    <property type="match status" value="1"/>
</dbReference>
<name>A0A7G8Z9W2_LITLI</name>
<dbReference type="SUPFAM" id="SSF47986">
    <property type="entry name" value="DEATH domain"/>
    <property type="match status" value="1"/>
</dbReference>
<proteinExistence type="evidence at transcript level"/>
<dbReference type="AlphaFoldDB" id="A0A7G8Z9W2"/>
<dbReference type="CDD" id="cd08336">
    <property type="entry name" value="DED_FADD"/>
    <property type="match status" value="1"/>
</dbReference>
<dbReference type="InterPro" id="IPR000488">
    <property type="entry name" value="Death_dom"/>
</dbReference>